<dbReference type="InterPro" id="IPR006145">
    <property type="entry name" value="PsdUridine_synth_RsuA/RluA"/>
</dbReference>
<dbReference type="Proteomes" id="UP001467690">
    <property type="component" value="Unassembled WGS sequence"/>
</dbReference>
<organism evidence="3 4">
    <name type="scientific">Catenovulum sediminis</name>
    <dbReference type="NCBI Taxonomy" id="1740262"/>
    <lineage>
        <taxon>Bacteria</taxon>
        <taxon>Pseudomonadati</taxon>
        <taxon>Pseudomonadota</taxon>
        <taxon>Gammaproteobacteria</taxon>
        <taxon>Alteromonadales</taxon>
        <taxon>Alteromonadaceae</taxon>
        <taxon>Catenovulum</taxon>
    </lineage>
</organism>
<dbReference type="SUPFAM" id="SSF55120">
    <property type="entry name" value="Pseudouridine synthase"/>
    <property type="match status" value="1"/>
</dbReference>
<comment type="caution">
    <text evidence="3">The sequence shown here is derived from an EMBL/GenBank/DDBJ whole genome shotgun (WGS) entry which is preliminary data.</text>
</comment>
<evidence type="ECO:0000313" key="4">
    <source>
        <dbReference type="Proteomes" id="UP001467690"/>
    </source>
</evidence>
<dbReference type="PANTHER" id="PTHR21600">
    <property type="entry name" value="MITOCHONDRIAL RNA PSEUDOURIDINE SYNTHASE"/>
    <property type="match status" value="1"/>
</dbReference>
<comment type="similarity">
    <text evidence="1">Belongs to the pseudouridine synthase RluA family.</text>
</comment>
<name>A0ABV1RM74_9ALTE</name>
<protein>
    <submittedName>
        <fullName evidence="3">TIGR01621 family pseudouridine synthase</fullName>
    </submittedName>
</protein>
<dbReference type="InterPro" id="IPR020103">
    <property type="entry name" value="PsdUridine_synth_cat_dom_sf"/>
</dbReference>
<dbReference type="CDD" id="cd02869">
    <property type="entry name" value="PseudoU_synth_RluA_like"/>
    <property type="match status" value="1"/>
</dbReference>
<accession>A0ABV1RM74</accession>
<dbReference type="PROSITE" id="PS01129">
    <property type="entry name" value="PSI_RLU"/>
    <property type="match status" value="1"/>
</dbReference>
<dbReference type="Gene3D" id="3.30.2350.10">
    <property type="entry name" value="Pseudouridine synthase"/>
    <property type="match status" value="1"/>
</dbReference>
<dbReference type="Pfam" id="PF00849">
    <property type="entry name" value="PseudoU_synth_2"/>
    <property type="match status" value="1"/>
</dbReference>
<dbReference type="InterPro" id="IPR006224">
    <property type="entry name" value="PsdUridine_synth_RluA-like_CS"/>
</dbReference>
<dbReference type="NCBIfam" id="TIGR01621">
    <property type="entry name" value="RluA-like"/>
    <property type="match status" value="1"/>
</dbReference>
<dbReference type="PANTHER" id="PTHR21600:SF87">
    <property type="entry name" value="RNA PSEUDOURIDYLATE SYNTHASE DOMAIN-CONTAINING PROTEIN 1"/>
    <property type="match status" value="1"/>
</dbReference>
<dbReference type="RefSeq" id="WP_350403003.1">
    <property type="nucleotide sequence ID" value="NZ_JBELOE010000280.1"/>
</dbReference>
<dbReference type="EMBL" id="JBELOE010000280">
    <property type="protein sequence ID" value="MER2493980.1"/>
    <property type="molecule type" value="Genomic_DNA"/>
</dbReference>
<dbReference type="InterPro" id="IPR050188">
    <property type="entry name" value="RluA_PseudoU_synthase"/>
</dbReference>
<sequence>MPHQLIYTHPDFYVFNKTQGVDFHDDNGVAGFFSQIKHSYPSEKLYPVHRLDKETSGLIIVARNLAAEQYIQQLFQASKIEKYYWAIAGNKPKQKQGRICGDMKKSRNKGWMLAKRTDNPAKTYFYSFGLGNGYRHYLLKPYTGKTHQLRVAMKSIGSPILGDDIYKGQSADRLYLHAQALRIHYQQQIIEVQLNPEHPLFKIANANATDENKKWINAPWSLNWPKL</sequence>
<keyword evidence="4" id="KW-1185">Reference proteome</keyword>
<feature type="domain" description="Pseudouridine synthase RsuA/RluA-like" evidence="2">
    <location>
        <begin position="11"/>
        <end position="154"/>
    </location>
</feature>
<gene>
    <name evidence="3" type="ORF">ABS311_19065</name>
</gene>
<evidence type="ECO:0000259" key="2">
    <source>
        <dbReference type="Pfam" id="PF00849"/>
    </source>
</evidence>
<evidence type="ECO:0000256" key="1">
    <source>
        <dbReference type="ARBA" id="ARBA00010876"/>
    </source>
</evidence>
<proteinExistence type="inferred from homology"/>
<dbReference type="InterPro" id="IPR006508">
    <property type="entry name" value="PsdUridine_synth_RluA-like"/>
</dbReference>
<evidence type="ECO:0000313" key="3">
    <source>
        <dbReference type="EMBL" id="MER2493980.1"/>
    </source>
</evidence>
<reference evidence="3 4" key="1">
    <citation type="submission" date="2024-06" db="EMBL/GenBank/DDBJ databases">
        <authorList>
            <person name="Chen R.Y."/>
        </authorList>
    </citation>
    <scope>NUCLEOTIDE SEQUENCE [LARGE SCALE GENOMIC DNA]</scope>
    <source>
        <strain evidence="3 4">D2</strain>
    </source>
</reference>